<dbReference type="InterPro" id="IPR027417">
    <property type="entry name" value="P-loop_NTPase"/>
</dbReference>
<comment type="caution">
    <text evidence="15">The sequence shown here is derived from an EMBL/GenBank/DDBJ whole genome shotgun (WGS) entry which is preliminary data.</text>
</comment>
<dbReference type="Gene3D" id="3.40.850.10">
    <property type="entry name" value="Kinesin motor domain"/>
    <property type="match status" value="1"/>
</dbReference>
<dbReference type="Pfam" id="PF00612">
    <property type="entry name" value="IQ"/>
    <property type="match status" value="4"/>
</dbReference>
<keyword evidence="2" id="KW-0677">Repeat</keyword>
<keyword evidence="7 10" id="KW-0518">Myosin</keyword>
<evidence type="ECO:0000256" key="4">
    <source>
        <dbReference type="ARBA" id="ARBA00022840"/>
    </source>
</evidence>
<dbReference type="EMBL" id="JBBPBN010000042">
    <property type="protein sequence ID" value="KAK8997584.1"/>
    <property type="molecule type" value="Genomic_DNA"/>
</dbReference>
<dbReference type="PANTHER" id="PTHR13140">
    <property type="entry name" value="MYOSIN"/>
    <property type="match status" value="1"/>
</dbReference>
<sequence>MATMTSLVVGSLVWVENSDTAWIDGEVVQVKGEDINVLCSSGKTVVVKASNVYPKDAEAPSCGVDDMTKLAYLHEPGVLQNLRSRYDMNEIYTYTGNILIAVNPFRKLPHLYDSHMMAQYKGAAFGELSPHPFAVADAAYRLMINEGISQSILVSGESGAGKTESTKLLMQYLAYMGGRAAAEGRTVEQKVLESNPVLEAFGNAKTVRNNNSSRFGKFVEIQFDRKGRISGAAVRTYLLERSRVCQVSDPERNYHCFYMLCAAPPEDIQRYKLGNPRTFHYLNQSNCYELDGIDDSKEYIVTRRAMDVVGISSVDQDAIFRVVAAILHLGNIEFSKGKEIDSSVPKDEKSWFHLRTAAELLMCDEKLLEDSLCKRVIVTRDETITKCLDPESAALSRDALAKIVYTRLFDWIVNKINSSIGQDPDSKFLIGVLDIYGFESFKTNSFEQFCINLTNEKLQQHFNQHVFKMEQEEYTKEEINWSYIEFVDNQDILDLIEKKPGGIIALLDEACMFPRSTHETFAQKLYQTFKNHKRFSKPKLSRTDFTICHYAGDVTYQTELFLDKNKDYVVAEHQALLTASKCSFVSGLFPPLAQESSKSSKFSSIGARFKQQLQALLETLSSTEPHYIRCVKPNNLLKPSIFENKNVLQQLQCGGVMEAIRISCAGYPTKKPFGEFVDRFGLLAPEVLDGSSDEIAACKKLLEKVGLQGYQIGKTKVFLRAGQMAELDTRRSEVLGRSASIIQRKIRSYLARRSFIMLRRSALQIQSVCRGQLARKVYDGLRREAASLRIQTHLRMHLARKTFKDLCSSAVSIQMVMRGMAARNELSFRRQTRAAIIIQSQCRKFLAQLHYMKWKKAVIATQCAWRVRVAQKELRKLKMAARETGALQAAKNKLEKQVEELTWRLQLEKRMRVDMEEAKTKENANLQSALQDMELQFKETKELLVKEREAVRRAAEVVPVIQQVPVVDHMMLEKLTSENEKLKAMVSSLEKKIGDAEEKFEETNKISEERLKQASEAESKIVQLKTVMYRLEEKILDMESENQVLRQQTLLNTPVKISEHLHIPVTPNLENGHHIDELNKSNESQSVTPVKKVGIESDSKLQRSNLERQHENIDALINCVAKDIGFSHGKPVAALTIYKCLLHWKSFESERTNVFDCLIQMIGSAIENEENNGHMAYWLSNTSALLFLLQKSLKASSSNGATPSRKPPTPTSLFGRMTMSFRSSPSSNNLAAAAALAVVRKVEGKYPALLFKQQLAAYVEKIYGIIRDNLKKELSSLLSLCIQAPRTSKGGVLRSGRAFGKDSPSTHWQGIIDSLNTFLCTLKENFVPPVLIQKIFTQTFSYINVQLFNSLLLRRECCTFSNGEYVKAGLAELELWSCQTKEEYAGSSWDELKHIRQAVGFLVIHQKYRISYDEISNDLCPILSVQQLYRICTLYWDDNYNTRSVSPDVISSMRVLMTEDSNDAASSSFILDDNSCIPFSVDDLSKSLQEREFAEVKLADELLQNPAFEFLHE</sequence>
<evidence type="ECO:0008006" key="17">
    <source>
        <dbReference type="Google" id="ProtNLM"/>
    </source>
</evidence>
<dbReference type="SMART" id="SM01132">
    <property type="entry name" value="DIL"/>
    <property type="match status" value="1"/>
</dbReference>
<dbReference type="InterPro" id="IPR002710">
    <property type="entry name" value="Dilute_dom"/>
</dbReference>
<feature type="domain" description="Myosin N-terminal SH3-like" evidence="14">
    <location>
        <begin position="8"/>
        <end position="57"/>
    </location>
</feature>
<evidence type="ECO:0000259" key="12">
    <source>
        <dbReference type="PROSITE" id="PS51126"/>
    </source>
</evidence>
<dbReference type="InterPro" id="IPR036018">
    <property type="entry name" value="MYSc_Myo11"/>
</dbReference>
<dbReference type="CDD" id="cd15475">
    <property type="entry name" value="MyosinXI_CBD"/>
    <property type="match status" value="1"/>
</dbReference>
<evidence type="ECO:0000256" key="9">
    <source>
        <dbReference type="ARBA" id="ARBA00023203"/>
    </source>
</evidence>
<name>A0ABR2QAA9_9ROSI</name>
<dbReference type="Gene3D" id="1.20.58.530">
    <property type="match status" value="1"/>
</dbReference>
<dbReference type="InterPro" id="IPR000048">
    <property type="entry name" value="IQ_motif_EF-hand-BS"/>
</dbReference>
<feature type="region of interest" description="Actin-binding" evidence="10">
    <location>
        <begin position="613"/>
        <end position="635"/>
    </location>
</feature>
<keyword evidence="4 10" id="KW-0067">ATP-binding</keyword>
<feature type="coiled-coil region" evidence="11">
    <location>
        <begin position="877"/>
        <end position="1048"/>
    </location>
</feature>
<gene>
    <name evidence="15" type="ORF">V6N11_012135</name>
</gene>
<dbReference type="PROSITE" id="PS51456">
    <property type="entry name" value="MYOSIN_MOTOR"/>
    <property type="match status" value="1"/>
</dbReference>
<evidence type="ECO:0000256" key="2">
    <source>
        <dbReference type="ARBA" id="ARBA00022737"/>
    </source>
</evidence>
<reference evidence="15 16" key="1">
    <citation type="journal article" date="2024" name="G3 (Bethesda)">
        <title>Genome assembly of Hibiscus sabdariffa L. provides insights into metabolisms of medicinal natural products.</title>
        <authorList>
            <person name="Kim T."/>
        </authorList>
    </citation>
    <scope>NUCLEOTIDE SEQUENCE [LARGE SCALE GENOMIC DNA]</scope>
    <source>
        <strain evidence="15">TK-2024</strain>
        <tissue evidence="15">Old leaves</tissue>
    </source>
</reference>
<dbReference type="InterPro" id="IPR036961">
    <property type="entry name" value="Kinesin_motor_dom_sf"/>
</dbReference>
<protein>
    <recommendedName>
        <fullName evidence="17">Myosin-6-like</fullName>
    </recommendedName>
</protein>
<dbReference type="Proteomes" id="UP001396334">
    <property type="component" value="Unassembled WGS sequence"/>
</dbReference>
<keyword evidence="5" id="KW-0112">Calmodulin-binding</keyword>
<dbReference type="CDD" id="cd01384">
    <property type="entry name" value="MYSc_Myo11"/>
    <property type="match status" value="1"/>
</dbReference>
<keyword evidence="6 11" id="KW-0175">Coiled coil</keyword>
<evidence type="ECO:0000256" key="10">
    <source>
        <dbReference type="PROSITE-ProRule" id="PRU00782"/>
    </source>
</evidence>
<evidence type="ECO:0000259" key="14">
    <source>
        <dbReference type="PROSITE" id="PS51844"/>
    </source>
</evidence>
<evidence type="ECO:0000256" key="8">
    <source>
        <dbReference type="ARBA" id="ARBA00023175"/>
    </source>
</evidence>
<dbReference type="Gene3D" id="1.20.5.190">
    <property type="match status" value="3"/>
</dbReference>
<dbReference type="Gene3D" id="1.20.120.720">
    <property type="entry name" value="Myosin VI head, motor domain, U50 subdomain"/>
    <property type="match status" value="1"/>
</dbReference>
<accession>A0ABR2QAA9</accession>
<evidence type="ECO:0000256" key="3">
    <source>
        <dbReference type="ARBA" id="ARBA00022741"/>
    </source>
</evidence>
<evidence type="ECO:0000256" key="1">
    <source>
        <dbReference type="ARBA" id="ARBA00008049"/>
    </source>
</evidence>
<dbReference type="Gene3D" id="6.20.240.20">
    <property type="match status" value="1"/>
</dbReference>
<comment type="similarity">
    <text evidence="1">Belongs to the TRAFAC class myosin-kinesin ATPase superfamily. Myosin family. Plant myosin class XI subfamily.</text>
</comment>
<dbReference type="InterPro" id="IPR037975">
    <property type="entry name" value="MyosinXI_CBD"/>
</dbReference>
<keyword evidence="9 10" id="KW-0009">Actin-binding</keyword>
<organism evidence="15 16">
    <name type="scientific">Hibiscus sabdariffa</name>
    <name type="common">roselle</name>
    <dbReference type="NCBI Taxonomy" id="183260"/>
    <lineage>
        <taxon>Eukaryota</taxon>
        <taxon>Viridiplantae</taxon>
        <taxon>Streptophyta</taxon>
        <taxon>Embryophyta</taxon>
        <taxon>Tracheophyta</taxon>
        <taxon>Spermatophyta</taxon>
        <taxon>Magnoliopsida</taxon>
        <taxon>eudicotyledons</taxon>
        <taxon>Gunneridae</taxon>
        <taxon>Pentapetalae</taxon>
        <taxon>rosids</taxon>
        <taxon>malvids</taxon>
        <taxon>Malvales</taxon>
        <taxon>Malvaceae</taxon>
        <taxon>Malvoideae</taxon>
        <taxon>Hibiscus</taxon>
    </lineage>
</organism>
<dbReference type="InterPro" id="IPR004009">
    <property type="entry name" value="SH3_Myosin"/>
</dbReference>
<evidence type="ECO:0000259" key="13">
    <source>
        <dbReference type="PROSITE" id="PS51456"/>
    </source>
</evidence>
<keyword evidence="16" id="KW-1185">Reference proteome</keyword>
<keyword evidence="3 10" id="KW-0547">Nucleotide-binding</keyword>
<dbReference type="SMART" id="SM00242">
    <property type="entry name" value="MYSc"/>
    <property type="match status" value="1"/>
</dbReference>
<evidence type="ECO:0000256" key="7">
    <source>
        <dbReference type="ARBA" id="ARBA00023123"/>
    </source>
</evidence>
<dbReference type="InterPro" id="IPR001609">
    <property type="entry name" value="Myosin_head_motor_dom-like"/>
</dbReference>
<dbReference type="PROSITE" id="PS51126">
    <property type="entry name" value="DILUTE"/>
    <property type="match status" value="1"/>
</dbReference>
<keyword evidence="8 10" id="KW-0505">Motor protein</keyword>
<dbReference type="SUPFAM" id="SSF52540">
    <property type="entry name" value="P-loop containing nucleoside triphosphate hydrolases"/>
    <property type="match status" value="2"/>
</dbReference>
<evidence type="ECO:0000256" key="11">
    <source>
        <dbReference type="SAM" id="Coils"/>
    </source>
</evidence>
<proteinExistence type="inferred from homology"/>
<dbReference type="Pfam" id="PF02736">
    <property type="entry name" value="Myosin_N"/>
    <property type="match status" value="1"/>
</dbReference>
<dbReference type="SMART" id="SM00015">
    <property type="entry name" value="IQ"/>
    <property type="match status" value="5"/>
</dbReference>
<evidence type="ECO:0000256" key="5">
    <source>
        <dbReference type="ARBA" id="ARBA00022860"/>
    </source>
</evidence>
<dbReference type="PROSITE" id="PS51844">
    <property type="entry name" value="SH3_LIKE"/>
    <property type="match status" value="1"/>
</dbReference>
<dbReference type="Gene3D" id="1.10.10.820">
    <property type="match status" value="1"/>
</dbReference>
<evidence type="ECO:0000313" key="15">
    <source>
        <dbReference type="EMBL" id="KAK8997584.1"/>
    </source>
</evidence>
<evidence type="ECO:0000256" key="6">
    <source>
        <dbReference type="ARBA" id="ARBA00023054"/>
    </source>
</evidence>
<dbReference type="PRINTS" id="PR00193">
    <property type="entry name" value="MYOSINHEAVY"/>
</dbReference>
<dbReference type="Pfam" id="PF00063">
    <property type="entry name" value="Myosin_head"/>
    <property type="match status" value="1"/>
</dbReference>
<dbReference type="Pfam" id="PF01843">
    <property type="entry name" value="DIL"/>
    <property type="match status" value="1"/>
</dbReference>
<feature type="domain" description="Myosin motor" evidence="13">
    <location>
        <begin position="62"/>
        <end position="732"/>
    </location>
</feature>
<feature type="domain" description="Dilute" evidence="12">
    <location>
        <begin position="1156"/>
        <end position="1459"/>
    </location>
</feature>
<dbReference type="PANTHER" id="PTHR13140:SF836">
    <property type="entry name" value="MYOSIN-6"/>
    <property type="match status" value="1"/>
</dbReference>
<feature type="binding site" evidence="10">
    <location>
        <begin position="156"/>
        <end position="163"/>
    </location>
    <ligand>
        <name>ATP</name>
        <dbReference type="ChEBI" id="CHEBI:30616"/>
    </ligand>
</feature>
<dbReference type="PROSITE" id="PS50096">
    <property type="entry name" value="IQ"/>
    <property type="match status" value="4"/>
</dbReference>
<evidence type="ECO:0000313" key="16">
    <source>
        <dbReference type="Proteomes" id="UP001396334"/>
    </source>
</evidence>